<accession>A0A2A6RLD8</accession>
<evidence type="ECO:0000256" key="4">
    <source>
        <dbReference type="ARBA" id="ARBA00022679"/>
    </source>
</evidence>
<keyword evidence="7" id="KW-1185">Reference proteome</keyword>
<evidence type="ECO:0000256" key="2">
    <source>
        <dbReference type="ARBA" id="ARBA00006739"/>
    </source>
</evidence>
<comment type="pathway">
    <text evidence="1">Cell wall biogenesis; cell wall polysaccharide biosynthesis.</text>
</comment>
<evidence type="ECO:0000256" key="1">
    <source>
        <dbReference type="ARBA" id="ARBA00004776"/>
    </source>
</evidence>
<dbReference type="OrthoDB" id="149329at2"/>
<protein>
    <recommendedName>
        <fullName evidence="5">Glycosyltransferase 2-like domain-containing protein</fullName>
    </recommendedName>
</protein>
<gene>
    <name evidence="6" type="ORF">CJ255_06445</name>
</gene>
<organism evidence="6 7">
    <name type="scientific">Candidatus Viridilinea mediisalina</name>
    <dbReference type="NCBI Taxonomy" id="2024553"/>
    <lineage>
        <taxon>Bacteria</taxon>
        <taxon>Bacillati</taxon>
        <taxon>Chloroflexota</taxon>
        <taxon>Chloroflexia</taxon>
        <taxon>Chloroflexales</taxon>
        <taxon>Chloroflexineae</taxon>
        <taxon>Oscillochloridaceae</taxon>
        <taxon>Candidatus Viridilinea</taxon>
    </lineage>
</organism>
<evidence type="ECO:0000313" key="6">
    <source>
        <dbReference type="EMBL" id="PDW03887.1"/>
    </source>
</evidence>
<dbReference type="InterPro" id="IPR029044">
    <property type="entry name" value="Nucleotide-diphossugar_trans"/>
</dbReference>
<comment type="similarity">
    <text evidence="2">Belongs to the glycosyltransferase 2 family.</text>
</comment>
<keyword evidence="3" id="KW-0328">Glycosyltransferase</keyword>
<evidence type="ECO:0000259" key="5">
    <source>
        <dbReference type="Pfam" id="PF00535"/>
    </source>
</evidence>
<name>A0A2A6RLD8_9CHLR</name>
<dbReference type="PANTHER" id="PTHR43179:SF12">
    <property type="entry name" value="GALACTOFURANOSYLTRANSFERASE GLFT2"/>
    <property type="match status" value="1"/>
</dbReference>
<dbReference type="Pfam" id="PF00535">
    <property type="entry name" value="Glycos_transf_2"/>
    <property type="match status" value="1"/>
</dbReference>
<dbReference type="Proteomes" id="UP000220527">
    <property type="component" value="Unassembled WGS sequence"/>
</dbReference>
<comment type="caution">
    <text evidence="6">The sequence shown here is derived from an EMBL/GenBank/DDBJ whole genome shotgun (WGS) entry which is preliminary data.</text>
</comment>
<dbReference type="GO" id="GO:0016757">
    <property type="term" value="F:glycosyltransferase activity"/>
    <property type="evidence" value="ECO:0007669"/>
    <property type="project" value="UniProtKB-KW"/>
</dbReference>
<keyword evidence="4" id="KW-0808">Transferase</keyword>
<sequence>MLTASVIIPNLHSPHLGAVLTALSQQTTPPLEVIVVGQDRYGFHVAHPAVRMLTTPHPVPPAVARNLGLAHARGDVCCFLDADCIPQAPWLERLLARQMEGDAVVVGAVALGNERFWQRCDNIAAMAPFLVTAPRGPRLYVISANLAIRRALLLQQCGFDLSFRYASGEDSDLAFRLVLQGHTPQFEPTAIIHHETSRDQAAKVWRHIWLYGTQWPMLVDRYPQILGLPFWRRSYRTHPLLAWLLIPFWTLKDVYKLYSAQPALLRHHWPTLWGVYWVRIAWYVGQIVAFRKHP</sequence>
<dbReference type="CDD" id="cd00761">
    <property type="entry name" value="Glyco_tranf_GTA_type"/>
    <property type="match status" value="1"/>
</dbReference>
<dbReference type="RefSeq" id="WP_097643271.1">
    <property type="nucleotide sequence ID" value="NZ_NQWI01000019.1"/>
</dbReference>
<dbReference type="EMBL" id="NQWI01000019">
    <property type="protein sequence ID" value="PDW03887.1"/>
    <property type="molecule type" value="Genomic_DNA"/>
</dbReference>
<dbReference type="AlphaFoldDB" id="A0A2A6RLD8"/>
<dbReference type="Gene3D" id="3.90.550.10">
    <property type="entry name" value="Spore Coat Polysaccharide Biosynthesis Protein SpsA, Chain A"/>
    <property type="match status" value="1"/>
</dbReference>
<dbReference type="PANTHER" id="PTHR43179">
    <property type="entry name" value="RHAMNOSYLTRANSFERASE WBBL"/>
    <property type="match status" value="1"/>
</dbReference>
<proteinExistence type="inferred from homology"/>
<evidence type="ECO:0000256" key="3">
    <source>
        <dbReference type="ARBA" id="ARBA00022676"/>
    </source>
</evidence>
<feature type="domain" description="Glycosyltransferase 2-like" evidence="5">
    <location>
        <begin position="5"/>
        <end position="115"/>
    </location>
</feature>
<evidence type="ECO:0000313" key="7">
    <source>
        <dbReference type="Proteomes" id="UP000220527"/>
    </source>
</evidence>
<reference evidence="7" key="1">
    <citation type="submission" date="2017-08" db="EMBL/GenBank/DDBJ databases">
        <authorList>
            <person name="Grouzdev D.S."/>
            <person name="Gaisin V.A."/>
            <person name="Rysina M.S."/>
            <person name="Gorlenko V.M."/>
        </authorList>
    </citation>
    <scope>NUCLEOTIDE SEQUENCE [LARGE SCALE GENOMIC DNA]</scope>
    <source>
        <strain evidence="7">Kir15-3F</strain>
    </source>
</reference>
<dbReference type="SUPFAM" id="SSF53448">
    <property type="entry name" value="Nucleotide-diphospho-sugar transferases"/>
    <property type="match status" value="1"/>
</dbReference>
<dbReference type="InterPro" id="IPR001173">
    <property type="entry name" value="Glyco_trans_2-like"/>
</dbReference>